<feature type="binding site" evidence="9">
    <location>
        <position position="216"/>
    </location>
    <ligand>
        <name>ATP</name>
        <dbReference type="ChEBI" id="CHEBI:30616"/>
    </ligand>
</feature>
<dbReference type="GO" id="GO:0044210">
    <property type="term" value="P:'de novo' CTP biosynthetic process"/>
    <property type="evidence" value="ECO:0007669"/>
    <property type="project" value="UniProtKB-UniRule"/>
</dbReference>
<reference evidence="11 12" key="1">
    <citation type="journal article" date="2013" name="Mar. Genomics">
        <title>Expression of sulfatases in Rhodopirellula baltica and the diversity of sulfatases in the genus Rhodopirellula.</title>
        <authorList>
            <person name="Wegner C.E."/>
            <person name="Richter-Heitmann T."/>
            <person name="Klindworth A."/>
            <person name="Klockow C."/>
            <person name="Richter M."/>
            <person name="Achstetter T."/>
            <person name="Glockner F.O."/>
            <person name="Harder J."/>
        </authorList>
    </citation>
    <scope>NUCLEOTIDE SEQUENCE [LARGE SCALE GENOMIC DNA]</scope>
    <source>
        <strain evidence="11 12">WH47</strain>
    </source>
</reference>
<evidence type="ECO:0000256" key="3">
    <source>
        <dbReference type="ARBA" id="ARBA00022679"/>
    </source>
</evidence>
<feature type="binding site" evidence="9">
    <location>
        <position position="106"/>
    </location>
    <ligand>
        <name>UMP</name>
        <dbReference type="ChEBI" id="CHEBI:57865"/>
    </ligand>
</feature>
<feature type="binding site" evidence="9">
    <location>
        <position position="225"/>
    </location>
    <ligand>
        <name>ATP</name>
        <dbReference type="ChEBI" id="CHEBI:30616"/>
    </ligand>
</feature>
<dbReference type="GO" id="GO:0033862">
    <property type="term" value="F:UMP kinase activity"/>
    <property type="evidence" value="ECO:0007669"/>
    <property type="project" value="UniProtKB-EC"/>
</dbReference>
<dbReference type="RefSeq" id="WP_007325879.1">
    <property type="nucleotide sequence ID" value="NZ_AFAR01000113.1"/>
</dbReference>
<dbReference type="Pfam" id="PF00696">
    <property type="entry name" value="AA_kinase"/>
    <property type="match status" value="1"/>
</dbReference>
<keyword evidence="5 9" id="KW-0418">Kinase</keyword>
<evidence type="ECO:0000256" key="5">
    <source>
        <dbReference type="ARBA" id="ARBA00022777"/>
    </source>
</evidence>
<comment type="catalytic activity">
    <reaction evidence="8 9">
        <text>UMP + ATP = UDP + ADP</text>
        <dbReference type="Rhea" id="RHEA:24400"/>
        <dbReference type="ChEBI" id="CHEBI:30616"/>
        <dbReference type="ChEBI" id="CHEBI:57865"/>
        <dbReference type="ChEBI" id="CHEBI:58223"/>
        <dbReference type="ChEBI" id="CHEBI:456216"/>
        <dbReference type="EC" id="2.7.4.22"/>
    </reaction>
</comment>
<evidence type="ECO:0000256" key="9">
    <source>
        <dbReference type="HAMAP-Rule" id="MF_01220"/>
    </source>
</evidence>
<comment type="pathway">
    <text evidence="1 9">Pyrimidine metabolism; CTP biosynthesis via de novo pathway; UDP from UMP (UMPK route): step 1/1.</text>
</comment>
<evidence type="ECO:0000256" key="7">
    <source>
        <dbReference type="ARBA" id="ARBA00022975"/>
    </source>
</evidence>
<feature type="binding site" evidence="9">
    <location>
        <position position="107"/>
    </location>
    <ligand>
        <name>ATP</name>
        <dbReference type="ChEBI" id="CHEBI:30616"/>
    </ligand>
</feature>
<keyword evidence="3 9" id="KW-0808">Transferase</keyword>
<keyword evidence="7 9" id="KW-0665">Pyrimidine biosynthesis</keyword>
<comment type="caution">
    <text evidence="9">Lacks conserved residue(s) required for the propagation of feature annotation.</text>
</comment>
<evidence type="ECO:0000256" key="1">
    <source>
        <dbReference type="ARBA" id="ARBA00004791"/>
    </source>
</evidence>
<dbReference type="GO" id="GO:0005737">
    <property type="term" value="C:cytoplasm"/>
    <property type="evidence" value="ECO:0007669"/>
    <property type="project" value="UniProtKB-SubCell"/>
</dbReference>
<dbReference type="InterPro" id="IPR001048">
    <property type="entry name" value="Asp/Glu/Uridylate_kinase"/>
</dbReference>
<dbReference type="SUPFAM" id="SSF53633">
    <property type="entry name" value="Carbamate kinase-like"/>
    <property type="match status" value="1"/>
</dbReference>
<dbReference type="GO" id="GO:0005524">
    <property type="term" value="F:ATP binding"/>
    <property type="evidence" value="ECO:0007669"/>
    <property type="project" value="UniProtKB-KW"/>
</dbReference>
<evidence type="ECO:0000259" key="10">
    <source>
        <dbReference type="Pfam" id="PF00696"/>
    </source>
</evidence>
<organism evidence="11 12">
    <name type="scientific">Rhodopirellula baltica WH47</name>
    <dbReference type="NCBI Taxonomy" id="991778"/>
    <lineage>
        <taxon>Bacteria</taxon>
        <taxon>Pseudomonadati</taxon>
        <taxon>Planctomycetota</taxon>
        <taxon>Planctomycetia</taxon>
        <taxon>Pirellulales</taxon>
        <taxon>Pirellulaceae</taxon>
        <taxon>Rhodopirellula</taxon>
    </lineage>
</organism>
<evidence type="ECO:0000256" key="8">
    <source>
        <dbReference type="ARBA" id="ARBA00047767"/>
    </source>
</evidence>
<feature type="binding site" evidence="9">
    <location>
        <begin position="64"/>
        <end position="67"/>
    </location>
    <ligand>
        <name>ATP</name>
        <dbReference type="ChEBI" id="CHEBI:30616"/>
    </ligand>
</feature>
<feature type="binding site" evidence="9">
    <location>
        <position position="111"/>
    </location>
    <ligand>
        <name>ATP</name>
        <dbReference type="ChEBI" id="CHEBI:30616"/>
    </ligand>
</feature>
<keyword evidence="6 9" id="KW-0067">ATP-binding</keyword>
<comment type="function">
    <text evidence="9">Catalyzes the reversible phosphorylation of UMP to UDP.</text>
</comment>
<evidence type="ECO:0000256" key="4">
    <source>
        <dbReference type="ARBA" id="ARBA00022741"/>
    </source>
</evidence>
<dbReference type="FunFam" id="3.40.1160.10:FF:000001">
    <property type="entry name" value="Uridylate kinase"/>
    <property type="match status" value="1"/>
</dbReference>
<protein>
    <recommendedName>
        <fullName evidence="9">Uridylate kinase</fullName>
        <shortName evidence="9">UK</shortName>
        <ecNumber evidence="9">2.7.4.22</ecNumber>
    </recommendedName>
    <alternativeName>
        <fullName evidence="9">Uridine monophosphate kinase</fullName>
        <shortName evidence="9">UMP kinase</shortName>
        <shortName evidence="9">UMPK</shortName>
    </alternativeName>
</protein>
<evidence type="ECO:0000313" key="12">
    <source>
        <dbReference type="Proteomes" id="UP000006222"/>
    </source>
</evidence>
<dbReference type="InterPro" id="IPR015963">
    <property type="entry name" value="Uridylate_kinase_bac"/>
</dbReference>
<sequence length="301" mass="32961">MSGFANTRKSLPFYEPRLLANHTFQRGDPLFFLLPLTRPDAEMPDIAPSSQPEGDLRYRRVILKLSGESLAESGKRGISDNELLAIARQIKSAHESGCQIAIVNGGGNILRGASFSGANASVQEATAHYMGMLATVINSLALQDALDSIGLQTRVMSALPVDRVAEQFIRRRAIRHLEKGRVIILSGGIGSPFVTTDTAAAQRALEIEADVILKATRVDGVYSDDPEKNPHAVLYEQLSYNEVIQKKLRVMDATAIALCNEHRKPILVFNFKQDGNIVRAVRGESVGTWIGDPQDTQTNQR</sequence>
<comment type="activity regulation">
    <text evidence="9">Inhibited by UTP.</text>
</comment>
<feature type="domain" description="Aspartate/glutamate/uridylate kinase" evidence="10">
    <location>
        <begin position="60"/>
        <end position="270"/>
    </location>
</feature>
<dbReference type="PANTHER" id="PTHR42833">
    <property type="entry name" value="URIDYLATE KINASE"/>
    <property type="match status" value="1"/>
</dbReference>
<name>F2AQG8_RHOBT</name>
<gene>
    <name evidence="9" type="primary">pyrH</name>
    <name evidence="11" type="ORF">RBWH47_00921</name>
</gene>
<evidence type="ECO:0000256" key="6">
    <source>
        <dbReference type="ARBA" id="ARBA00022840"/>
    </source>
</evidence>
<feature type="binding site" evidence="9">
    <location>
        <begin position="189"/>
        <end position="196"/>
    </location>
    <ligand>
        <name>UMP</name>
        <dbReference type="ChEBI" id="CHEBI:57865"/>
    </ligand>
</feature>
<feature type="binding site" evidence="9">
    <location>
        <position position="222"/>
    </location>
    <ligand>
        <name>ATP</name>
        <dbReference type="ChEBI" id="CHEBI:30616"/>
    </ligand>
</feature>
<comment type="subcellular location">
    <subcellularLocation>
        <location evidence="9">Cytoplasm</location>
    </subcellularLocation>
</comment>
<evidence type="ECO:0000256" key="2">
    <source>
        <dbReference type="ARBA" id="ARBA00007614"/>
    </source>
</evidence>
<keyword evidence="9" id="KW-0963">Cytoplasm</keyword>
<comment type="caution">
    <text evidence="11">The sequence shown here is derived from an EMBL/GenBank/DDBJ whole genome shotgun (WGS) entry which is preliminary data.</text>
</comment>
<comment type="subunit">
    <text evidence="9">Homohexamer.</text>
</comment>
<dbReference type="Gene3D" id="3.40.1160.10">
    <property type="entry name" value="Acetylglutamate kinase-like"/>
    <property type="match status" value="1"/>
</dbReference>
<dbReference type="GO" id="GO:0006225">
    <property type="term" value="P:UDP biosynthetic process"/>
    <property type="evidence" value="ECO:0007669"/>
    <property type="project" value="TreeGrafter"/>
</dbReference>
<dbReference type="EMBL" id="AFAR01000113">
    <property type="protein sequence ID" value="EGF28112.1"/>
    <property type="molecule type" value="Genomic_DNA"/>
</dbReference>
<proteinExistence type="inferred from homology"/>
<dbReference type="EC" id="2.7.4.22" evidence="9"/>
<accession>F2AQG8</accession>
<keyword evidence="4 9" id="KW-0547">Nucleotide-binding</keyword>
<evidence type="ECO:0000313" key="11">
    <source>
        <dbReference type="EMBL" id="EGF28112.1"/>
    </source>
</evidence>
<dbReference type="InterPro" id="IPR036393">
    <property type="entry name" value="AceGlu_kinase-like_sf"/>
</dbReference>
<dbReference type="UniPathway" id="UPA00159">
    <property type="reaction ID" value="UER00275"/>
</dbReference>
<dbReference type="PATRIC" id="fig|991778.3.peg.2056"/>
<dbReference type="CDD" id="cd04254">
    <property type="entry name" value="AAK_UMPK-PyrH-Ec"/>
    <property type="match status" value="1"/>
</dbReference>
<dbReference type="Proteomes" id="UP000006222">
    <property type="component" value="Unassembled WGS sequence"/>
</dbReference>
<dbReference type="NCBIfam" id="TIGR02075">
    <property type="entry name" value="pyrH_bact"/>
    <property type="match status" value="1"/>
</dbReference>
<dbReference type="AlphaFoldDB" id="F2AQG8"/>
<dbReference type="PANTHER" id="PTHR42833:SF4">
    <property type="entry name" value="URIDYLATE KINASE PUMPKIN, CHLOROPLASTIC"/>
    <property type="match status" value="1"/>
</dbReference>
<dbReference type="HAMAP" id="MF_01220_B">
    <property type="entry name" value="PyrH_B"/>
    <property type="match status" value="1"/>
</dbReference>
<comment type="similarity">
    <text evidence="2 9">Belongs to the UMP kinase family.</text>
</comment>